<dbReference type="PANTHER" id="PTHR44591:SF14">
    <property type="entry name" value="PROTEIN PILG"/>
    <property type="match status" value="1"/>
</dbReference>
<dbReference type="InterPro" id="IPR050595">
    <property type="entry name" value="Bact_response_regulator"/>
</dbReference>
<organism evidence="5 6">
    <name type="scientific">Corallococcus terminator</name>
    <dbReference type="NCBI Taxonomy" id="2316733"/>
    <lineage>
        <taxon>Bacteria</taxon>
        <taxon>Pseudomonadati</taxon>
        <taxon>Myxococcota</taxon>
        <taxon>Myxococcia</taxon>
        <taxon>Myxococcales</taxon>
        <taxon>Cystobacterineae</taxon>
        <taxon>Myxococcaceae</taxon>
        <taxon>Corallococcus</taxon>
    </lineage>
</organism>
<evidence type="ECO:0000256" key="2">
    <source>
        <dbReference type="ARBA" id="ARBA00023012"/>
    </source>
</evidence>
<dbReference type="GO" id="GO:0000160">
    <property type="term" value="P:phosphorelay signal transduction system"/>
    <property type="evidence" value="ECO:0007669"/>
    <property type="project" value="UniProtKB-KW"/>
</dbReference>
<dbReference type="EMBL" id="RAVZ01000131">
    <property type="protein sequence ID" value="RKG85534.1"/>
    <property type="molecule type" value="Genomic_DNA"/>
</dbReference>
<dbReference type="CDD" id="cd17574">
    <property type="entry name" value="REC_OmpR"/>
    <property type="match status" value="1"/>
</dbReference>
<dbReference type="Pfam" id="PF00072">
    <property type="entry name" value="Response_reg"/>
    <property type="match status" value="1"/>
</dbReference>
<comment type="caution">
    <text evidence="5">The sequence shown here is derived from an EMBL/GenBank/DDBJ whole genome shotgun (WGS) entry which is preliminary data.</text>
</comment>
<evidence type="ECO:0000256" key="3">
    <source>
        <dbReference type="PROSITE-ProRule" id="PRU00169"/>
    </source>
</evidence>
<dbReference type="SMART" id="SM00448">
    <property type="entry name" value="REC"/>
    <property type="match status" value="1"/>
</dbReference>
<protein>
    <submittedName>
        <fullName evidence="5">Response regulator</fullName>
    </submittedName>
</protein>
<feature type="domain" description="Response regulatory" evidence="4">
    <location>
        <begin position="6"/>
        <end position="122"/>
    </location>
</feature>
<dbReference type="PANTHER" id="PTHR44591">
    <property type="entry name" value="STRESS RESPONSE REGULATOR PROTEIN 1"/>
    <property type="match status" value="1"/>
</dbReference>
<dbReference type="AlphaFoldDB" id="A0A3A8J052"/>
<dbReference type="InterPro" id="IPR011006">
    <property type="entry name" value="CheY-like_superfamily"/>
</dbReference>
<evidence type="ECO:0000313" key="6">
    <source>
        <dbReference type="Proteomes" id="UP000268094"/>
    </source>
</evidence>
<keyword evidence="6" id="KW-1185">Reference proteome</keyword>
<name>A0A3A8J052_9BACT</name>
<evidence type="ECO:0000259" key="4">
    <source>
        <dbReference type="PROSITE" id="PS50110"/>
    </source>
</evidence>
<dbReference type="SUPFAM" id="SSF52172">
    <property type="entry name" value="CheY-like"/>
    <property type="match status" value="1"/>
</dbReference>
<keyword evidence="1 3" id="KW-0597">Phosphoprotein</keyword>
<keyword evidence="2" id="KW-0902">Two-component regulatory system</keyword>
<dbReference type="OrthoDB" id="9794815at2"/>
<dbReference type="PROSITE" id="PS50110">
    <property type="entry name" value="RESPONSE_REGULATORY"/>
    <property type="match status" value="1"/>
</dbReference>
<evidence type="ECO:0000313" key="5">
    <source>
        <dbReference type="EMBL" id="RKG85534.1"/>
    </source>
</evidence>
<gene>
    <name evidence="5" type="ORF">D7V88_19700</name>
</gene>
<accession>A0A3A8J052</accession>
<dbReference type="Gene3D" id="3.40.50.2300">
    <property type="match status" value="1"/>
</dbReference>
<sequence length="133" mass="14494">MEAHHTLLVVDDDMDIRDALQDVLELEGYAVQLAADGLEALERLRSSEPRPQLILLDLMMPRMDGIAFREALRHERACSDIPVLVASAELDVRSTVDGMGVAGYLRKPLDLSALLTTVKRLCLPSDGLVSAGA</sequence>
<evidence type="ECO:0000256" key="1">
    <source>
        <dbReference type="ARBA" id="ARBA00022553"/>
    </source>
</evidence>
<dbReference type="RefSeq" id="WP_120542196.1">
    <property type="nucleotide sequence ID" value="NZ_RAVZ01000131.1"/>
</dbReference>
<feature type="modified residue" description="4-aspartylphosphate" evidence="3">
    <location>
        <position position="57"/>
    </location>
</feature>
<reference evidence="6" key="1">
    <citation type="submission" date="2018-09" db="EMBL/GenBank/DDBJ databases">
        <authorList>
            <person name="Livingstone P.G."/>
            <person name="Whitworth D.E."/>
        </authorList>
    </citation>
    <scope>NUCLEOTIDE SEQUENCE [LARGE SCALE GENOMIC DNA]</scope>
    <source>
        <strain evidence="6">CA054A</strain>
    </source>
</reference>
<proteinExistence type="predicted"/>
<dbReference type="Proteomes" id="UP000268094">
    <property type="component" value="Unassembled WGS sequence"/>
</dbReference>
<dbReference type="InterPro" id="IPR001789">
    <property type="entry name" value="Sig_transdc_resp-reg_receiver"/>
</dbReference>